<sequence length="115" mass="12709">MHNIDVIALSIGSGFLIGDLSRSNSHARVIAVQEETRAISEKVDFDDFSIFQRELPPSRPSIVINSSFCNHHPVIDVQSMHVKGISTAGLIQVGGVDHIEGESRLKHIRILNEEQ</sequence>
<proteinExistence type="predicted"/>
<dbReference type="EMBL" id="JBHTBY010000008">
    <property type="protein sequence ID" value="MFC7321176.1"/>
    <property type="molecule type" value="Genomic_DNA"/>
</dbReference>
<dbReference type="Proteomes" id="UP001596494">
    <property type="component" value="Unassembled WGS sequence"/>
</dbReference>
<reference evidence="2" key="1">
    <citation type="journal article" date="2019" name="Int. J. Syst. Evol. Microbiol.">
        <title>The Global Catalogue of Microorganisms (GCM) 10K type strain sequencing project: providing services to taxonomists for standard genome sequencing and annotation.</title>
        <authorList>
            <consortium name="The Broad Institute Genomics Platform"/>
            <consortium name="The Broad Institute Genome Sequencing Center for Infectious Disease"/>
            <person name="Wu L."/>
            <person name="Ma J."/>
        </authorList>
    </citation>
    <scope>NUCLEOTIDE SEQUENCE [LARGE SCALE GENOMIC DNA]</scope>
    <source>
        <strain evidence="2">CCUG 73951</strain>
    </source>
</reference>
<dbReference type="Pfam" id="PF10970">
    <property type="entry name" value="GerPE"/>
    <property type="match status" value="1"/>
</dbReference>
<organism evidence="1 2">
    <name type="scientific">Halobacillus campisalis</name>
    <dbReference type="NCBI Taxonomy" id="435909"/>
    <lineage>
        <taxon>Bacteria</taxon>
        <taxon>Bacillati</taxon>
        <taxon>Bacillota</taxon>
        <taxon>Bacilli</taxon>
        <taxon>Bacillales</taxon>
        <taxon>Bacillaceae</taxon>
        <taxon>Halobacillus</taxon>
    </lineage>
</organism>
<accession>A0ABW2K340</accession>
<dbReference type="RefSeq" id="WP_289216304.1">
    <property type="nucleotide sequence ID" value="NZ_JAPVRC010000006.1"/>
</dbReference>
<evidence type="ECO:0000313" key="1">
    <source>
        <dbReference type="EMBL" id="MFC7321176.1"/>
    </source>
</evidence>
<comment type="caution">
    <text evidence="1">The sequence shown here is derived from an EMBL/GenBank/DDBJ whole genome shotgun (WGS) entry which is preliminary data.</text>
</comment>
<keyword evidence="2" id="KW-1185">Reference proteome</keyword>
<name>A0ABW2K340_9BACI</name>
<gene>
    <name evidence="1" type="ORF">ACFQMN_09810</name>
</gene>
<protein>
    <submittedName>
        <fullName evidence="1">Spore germination protein GerPE</fullName>
    </submittedName>
</protein>
<evidence type="ECO:0000313" key="2">
    <source>
        <dbReference type="Proteomes" id="UP001596494"/>
    </source>
</evidence>
<dbReference type="InterPro" id="IPR024496">
    <property type="entry name" value="Spore_germ_GerPE"/>
</dbReference>